<keyword evidence="2" id="KW-1185">Reference proteome</keyword>
<gene>
    <name evidence="1" type="ORF">EUAN_06750</name>
</gene>
<accession>A0A1S1V8E8</accession>
<evidence type="ECO:0000313" key="1">
    <source>
        <dbReference type="EMBL" id="OHW62891.1"/>
    </source>
</evidence>
<organism evidence="1 2">
    <name type="scientific">Andreesenia angusta</name>
    <dbReference type="NCBI Taxonomy" id="39480"/>
    <lineage>
        <taxon>Bacteria</taxon>
        <taxon>Bacillati</taxon>
        <taxon>Bacillota</taxon>
        <taxon>Tissierellia</taxon>
        <taxon>Tissierellales</taxon>
        <taxon>Gottschalkiaceae</taxon>
        <taxon>Andreesenia</taxon>
    </lineage>
</organism>
<dbReference type="Proteomes" id="UP000180254">
    <property type="component" value="Unassembled WGS sequence"/>
</dbReference>
<name>A0A1S1V8E8_9FIRM</name>
<dbReference type="STRING" id="39480.EUAN_06750"/>
<reference evidence="1 2" key="1">
    <citation type="submission" date="2016-09" db="EMBL/GenBank/DDBJ databases">
        <title>Genome sequence of Eubacterium angustum.</title>
        <authorList>
            <person name="Poehlein A."/>
            <person name="Daniel R."/>
        </authorList>
    </citation>
    <scope>NUCLEOTIDE SEQUENCE [LARGE SCALE GENOMIC DNA]</scope>
    <source>
        <strain evidence="1 2">DSM 1989</strain>
    </source>
</reference>
<proteinExistence type="predicted"/>
<sequence length="70" mass="8195">MKNMSLNTNIYLELLDIIDDKEMVIQKQDKIIRRLLEENLEKENLISELSGRSDENECVACSHTREGQDE</sequence>
<dbReference type="AlphaFoldDB" id="A0A1S1V8E8"/>
<comment type="caution">
    <text evidence="1">The sequence shown here is derived from an EMBL/GenBank/DDBJ whole genome shotgun (WGS) entry which is preliminary data.</text>
</comment>
<protein>
    <submittedName>
        <fullName evidence="1">Uncharacterized protein</fullName>
    </submittedName>
</protein>
<dbReference type="EMBL" id="MKIE01000002">
    <property type="protein sequence ID" value="OHW62891.1"/>
    <property type="molecule type" value="Genomic_DNA"/>
</dbReference>
<evidence type="ECO:0000313" key="2">
    <source>
        <dbReference type="Proteomes" id="UP000180254"/>
    </source>
</evidence>